<dbReference type="Proteomes" id="UP000261295">
    <property type="component" value="Unassembled WGS sequence"/>
</dbReference>
<keyword evidence="1" id="KW-0732">Signal</keyword>
<dbReference type="EMBL" id="QSEE01000003">
    <property type="protein sequence ID" value="RGZ50474.1"/>
    <property type="molecule type" value="Genomic_DNA"/>
</dbReference>
<dbReference type="EMBL" id="WCTL01000001">
    <property type="protein sequence ID" value="KAB4241216.1"/>
    <property type="molecule type" value="Genomic_DNA"/>
</dbReference>
<reference evidence="24 25" key="3">
    <citation type="journal article" date="2019" name="Nat. Med.">
        <title>A library of human gut bacterial isolates paired with longitudinal multiomics data enables mechanistic microbiome research.</title>
        <authorList>
            <person name="Poyet M."/>
            <person name="Groussin M."/>
            <person name="Gibbons S.M."/>
            <person name="Avila-Pacheco J."/>
            <person name="Jiang X."/>
            <person name="Kearney S.M."/>
            <person name="Perrotta A.R."/>
            <person name="Berdy B."/>
            <person name="Zhao S."/>
            <person name="Lieberman T.D."/>
            <person name="Swanson P.K."/>
            <person name="Smith M."/>
            <person name="Roesemann S."/>
            <person name="Alexander J.E."/>
            <person name="Rich S.A."/>
            <person name="Livny J."/>
            <person name="Vlamakis H."/>
            <person name="Clish C."/>
            <person name="Bullock K."/>
            <person name="Deik A."/>
            <person name="Scott J."/>
            <person name="Pierce K.A."/>
            <person name="Xavier R.J."/>
            <person name="Alm E.J."/>
        </authorList>
    </citation>
    <scope>NUCLEOTIDE SEQUENCE [LARGE SCALE GENOMIC DNA]</scope>
    <source>
        <strain evidence="4 26">BIOML-A11</strain>
        <strain evidence="3 24">BIOML-A21</strain>
        <strain evidence="5 25">BIOML-A5</strain>
    </source>
</reference>
<evidence type="ECO:0000313" key="24">
    <source>
        <dbReference type="Proteomes" id="UP000442334"/>
    </source>
</evidence>
<dbReference type="STRING" id="820.ERS852554_01493"/>
<dbReference type="Proteomes" id="UP001214113">
    <property type="component" value="Unassembled WGS sequence"/>
</dbReference>
<dbReference type="Proteomes" id="UP000286114">
    <property type="component" value="Unassembled WGS sequence"/>
</dbReference>
<evidence type="ECO:0000256" key="1">
    <source>
        <dbReference type="SAM" id="SignalP"/>
    </source>
</evidence>
<dbReference type="EMBL" id="QRZC01000014">
    <property type="protein sequence ID" value="RGV41524.1"/>
    <property type="molecule type" value="Genomic_DNA"/>
</dbReference>
<dbReference type="EMBL" id="JAQNSB010000006">
    <property type="protein sequence ID" value="MDC1854178.1"/>
    <property type="molecule type" value="Genomic_DNA"/>
</dbReference>
<dbReference type="Proteomes" id="UP001222603">
    <property type="component" value="Unassembled WGS sequence"/>
</dbReference>
<evidence type="ECO:0000313" key="21">
    <source>
        <dbReference type="Proteomes" id="UP000284514"/>
    </source>
</evidence>
<dbReference type="Proteomes" id="UP000260844">
    <property type="component" value="Unassembled WGS sequence"/>
</dbReference>
<evidence type="ECO:0000313" key="17">
    <source>
        <dbReference type="Proteomes" id="UP000260844"/>
    </source>
</evidence>
<dbReference type="Proteomes" id="UP001215818">
    <property type="component" value="Unassembled WGS sequence"/>
</dbReference>
<evidence type="ECO:0000313" key="4">
    <source>
        <dbReference type="EMBL" id="KAB4215327.1"/>
    </source>
</evidence>
<evidence type="ECO:0000313" key="7">
    <source>
        <dbReference type="EMBL" id="MDC1854178.1"/>
    </source>
</evidence>
<evidence type="ECO:0000313" key="9">
    <source>
        <dbReference type="EMBL" id="RGJ91725.1"/>
    </source>
</evidence>
<dbReference type="Proteomes" id="UP000462376">
    <property type="component" value="Unassembled WGS sequence"/>
</dbReference>
<dbReference type="EMBL" id="QRJL01000007">
    <property type="protein sequence ID" value="RHH30809.1"/>
    <property type="molecule type" value="Genomic_DNA"/>
</dbReference>
<evidence type="ECO:0000313" key="19">
    <source>
        <dbReference type="Proteomes" id="UP000283684"/>
    </source>
</evidence>
<evidence type="ECO:0000313" key="25">
    <source>
        <dbReference type="Proteomes" id="UP000462376"/>
    </source>
</evidence>
<dbReference type="PATRIC" id="fig|820.27.peg.2792"/>
<evidence type="ECO:0000313" key="20">
    <source>
        <dbReference type="Proteomes" id="UP000283766"/>
    </source>
</evidence>
<dbReference type="EMBL" id="JAQNRK010000013">
    <property type="protein sequence ID" value="MDC1795273.1"/>
    <property type="molecule type" value="Genomic_DNA"/>
</dbReference>
<evidence type="ECO:0000313" key="3">
    <source>
        <dbReference type="EMBL" id="KAB4181860.1"/>
    </source>
</evidence>
<feature type="signal peptide" evidence="1">
    <location>
        <begin position="1"/>
        <end position="22"/>
    </location>
</feature>
<evidence type="ECO:0000313" key="6">
    <source>
        <dbReference type="EMBL" id="MDC1795273.1"/>
    </source>
</evidence>
<evidence type="ECO:0000313" key="13">
    <source>
        <dbReference type="EMBL" id="RHB74107.1"/>
    </source>
</evidence>
<dbReference type="OrthoDB" id="1097715at2"/>
<dbReference type="RefSeq" id="WP_005834391.1">
    <property type="nucleotide sequence ID" value="NZ_CACRTC010000010.1"/>
</dbReference>
<name>A0A139K2P6_BACUN</name>
<reference evidence="6 27" key="4">
    <citation type="submission" date="2022-10" db="EMBL/GenBank/DDBJ databases">
        <title>Human gut microbiome strain richness.</title>
        <authorList>
            <person name="Chen-Liaw A."/>
        </authorList>
    </citation>
    <scope>NUCLEOTIDE SEQUENCE</scope>
    <source>
        <strain evidence="8">1001713st1_F9_1001713B170221_170320</strain>
        <strain evidence="7">BSD2780061687st1_G10_BSD2780061687b_171204</strain>
        <strain evidence="6 27">D53st1_B1_D53t1_180928</strain>
    </source>
</reference>
<evidence type="ECO:0000313" key="23">
    <source>
        <dbReference type="Proteomes" id="UP000286114"/>
    </source>
</evidence>
<evidence type="ECO:0000313" key="10">
    <source>
        <dbReference type="EMBL" id="RGM54837.1"/>
    </source>
</evidence>
<reference evidence="17 18" key="2">
    <citation type="submission" date="2018-08" db="EMBL/GenBank/DDBJ databases">
        <title>A genome reference for cultivated species of the human gut microbiota.</title>
        <authorList>
            <person name="Zou Y."/>
            <person name="Xue W."/>
            <person name="Luo G."/>
        </authorList>
    </citation>
    <scope>NUCLEOTIDE SEQUENCE [LARGE SCALE GENOMIC DNA]</scope>
    <source>
        <strain evidence="11 22">AF14-42</strain>
        <strain evidence="15 20">AM18-14LB</strain>
        <strain evidence="14 21">AM34-25</strain>
        <strain evidence="13 23">AM39-1</strain>
        <strain evidence="12 19">AM50-4</strain>
        <strain evidence="10 18">OM07-9</strain>
        <strain evidence="9 17">TM04-30</strain>
    </source>
</reference>
<evidence type="ECO:0000313" key="12">
    <source>
        <dbReference type="EMBL" id="RGZ50474.1"/>
    </source>
</evidence>
<dbReference type="EMBL" id="QSTL01000010">
    <property type="protein sequence ID" value="RGM54837.1"/>
    <property type="molecule type" value="Genomic_DNA"/>
</dbReference>
<dbReference type="AlphaFoldDB" id="A0A139K2P6"/>
<dbReference type="EMBL" id="CZAF01000009">
    <property type="protein sequence ID" value="CUP33205.1"/>
    <property type="molecule type" value="Genomic_DNA"/>
</dbReference>
<reference evidence="2 16" key="1">
    <citation type="submission" date="2015-09" db="EMBL/GenBank/DDBJ databases">
        <authorList>
            <consortium name="Pathogen Informatics"/>
        </authorList>
    </citation>
    <scope>NUCLEOTIDE SEQUENCE [LARGE SCALE GENOMIC DNA]</scope>
    <source>
        <strain evidence="2 16">2789STDY5834847</strain>
    </source>
</reference>
<evidence type="ECO:0000313" key="18">
    <source>
        <dbReference type="Proteomes" id="UP000261295"/>
    </source>
</evidence>
<organism evidence="5 25">
    <name type="scientific">Bacteroides uniformis</name>
    <dbReference type="NCBI Taxonomy" id="820"/>
    <lineage>
        <taxon>Bacteria</taxon>
        <taxon>Pseudomonadati</taxon>
        <taxon>Bacteroidota</taxon>
        <taxon>Bacteroidia</taxon>
        <taxon>Bacteroidales</taxon>
        <taxon>Bacteroidaceae</taxon>
        <taxon>Bacteroides</taxon>
    </lineage>
</organism>
<evidence type="ECO:0000313" key="15">
    <source>
        <dbReference type="EMBL" id="RHH30809.1"/>
    </source>
</evidence>
<evidence type="ECO:0000313" key="27">
    <source>
        <dbReference type="Proteomes" id="UP001215818"/>
    </source>
</evidence>
<evidence type="ECO:0000313" key="2">
    <source>
        <dbReference type="EMBL" id="CUP33205.1"/>
    </source>
</evidence>
<dbReference type="InterPro" id="IPR025347">
    <property type="entry name" value="DUF4251"/>
</dbReference>
<dbReference type="Pfam" id="PF14059">
    <property type="entry name" value="DUF4251"/>
    <property type="match status" value="1"/>
</dbReference>
<dbReference type="EMBL" id="QSIF01000021">
    <property type="protein sequence ID" value="RHC72820.1"/>
    <property type="molecule type" value="Genomic_DNA"/>
</dbReference>
<evidence type="ECO:0000313" key="11">
    <source>
        <dbReference type="EMBL" id="RGV41524.1"/>
    </source>
</evidence>
<evidence type="ECO:0000313" key="14">
    <source>
        <dbReference type="EMBL" id="RHC72820.1"/>
    </source>
</evidence>
<dbReference type="EMBL" id="QSHA01000005">
    <property type="protein sequence ID" value="RHB74107.1"/>
    <property type="molecule type" value="Genomic_DNA"/>
</dbReference>
<evidence type="ECO:0000313" key="26">
    <source>
        <dbReference type="Proteomes" id="UP000466952"/>
    </source>
</evidence>
<evidence type="ECO:0000313" key="5">
    <source>
        <dbReference type="EMBL" id="KAB4241216.1"/>
    </source>
</evidence>
<dbReference type="Proteomes" id="UP000283684">
    <property type="component" value="Unassembled WGS sequence"/>
</dbReference>
<dbReference type="Proteomes" id="UP000285343">
    <property type="component" value="Unassembled WGS sequence"/>
</dbReference>
<dbReference type="Proteomes" id="UP000283766">
    <property type="component" value="Unassembled WGS sequence"/>
</dbReference>
<evidence type="ECO:0000313" key="8">
    <source>
        <dbReference type="EMBL" id="MDC1901340.1"/>
    </source>
</evidence>
<sequence length="162" mass="18295">MKTNKLILLGLICLTVAMPTTAQNRNEKKARTERAVKEAIAAKQYKINVDRMQPMRGGSRNLTTNYTLEIRNDSVFSYLPYFGVAYNAPYGGGKSLNFNASITGYTTRALKKGKIQIDFKTRSDEDNYEYRLTIFPDGSTSIHVQPMNKQSISFTGEMDTEK</sequence>
<dbReference type="Proteomes" id="UP000095614">
    <property type="component" value="Unassembled WGS sequence"/>
</dbReference>
<feature type="chain" id="PRO_5014530820" evidence="1">
    <location>
        <begin position="23"/>
        <end position="162"/>
    </location>
</feature>
<evidence type="ECO:0000313" key="16">
    <source>
        <dbReference type="Proteomes" id="UP000095614"/>
    </source>
</evidence>
<accession>A0A139K2P6</accession>
<dbReference type="Proteomes" id="UP000442334">
    <property type="component" value="Unassembled WGS sequence"/>
</dbReference>
<evidence type="ECO:0000313" key="22">
    <source>
        <dbReference type="Proteomes" id="UP000285343"/>
    </source>
</evidence>
<dbReference type="EMBL" id="WCUA01000031">
    <property type="protein sequence ID" value="KAB4181860.1"/>
    <property type="molecule type" value="Genomic_DNA"/>
</dbReference>
<dbReference type="Proteomes" id="UP000284514">
    <property type="component" value="Unassembled WGS sequence"/>
</dbReference>
<gene>
    <name evidence="15" type="ORF">DW216_12720</name>
    <name evidence="14" type="ORF">DW831_12825</name>
    <name evidence="13" type="ORF">DW873_08610</name>
    <name evidence="12" type="ORF">DW988_04775</name>
    <name evidence="11" type="ORF">DWW14_11645</name>
    <name evidence="10" type="ORF">DXC07_11810</name>
    <name evidence="9" type="ORF">DXD40_14110</name>
    <name evidence="2" type="ORF">ERS852462_03284</name>
    <name evidence="5" type="ORF">GAP47_00905</name>
    <name evidence="4" type="ORF">GAP55_02860</name>
    <name evidence="3" type="ORF">GAQ34_19795</name>
    <name evidence="6" type="ORF">POY73_14170</name>
    <name evidence="8" type="ORF">POZ10_12005</name>
    <name evidence="7" type="ORF">POZ22_05145</name>
</gene>
<protein>
    <submittedName>
        <fullName evidence="5">DUF4251 domain-containing protein</fullName>
    </submittedName>
</protein>
<dbReference type="EMBL" id="WCTR01000002">
    <property type="protein sequence ID" value="KAB4215327.1"/>
    <property type="molecule type" value="Genomic_DNA"/>
</dbReference>
<proteinExistence type="predicted"/>
<dbReference type="Gene3D" id="2.40.128.410">
    <property type="match status" value="1"/>
</dbReference>
<dbReference type="EMBL" id="QSPV01000012">
    <property type="protein sequence ID" value="RGJ91725.1"/>
    <property type="molecule type" value="Genomic_DNA"/>
</dbReference>
<dbReference type="Proteomes" id="UP000466952">
    <property type="component" value="Unassembled WGS sequence"/>
</dbReference>
<dbReference type="EMBL" id="JAQNSI010000341">
    <property type="protein sequence ID" value="MDC1901340.1"/>
    <property type="molecule type" value="Genomic_DNA"/>
</dbReference>